<dbReference type="KEGG" id="abp:AGABI1DRAFT129788"/>
<dbReference type="InParanoid" id="K5X4Y7"/>
<feature type="domain" description="HNH nuclease" evidence="2">
    <location>
        <begin position="63"/>
        <end position="166"/>
    </location>
</feature>
<gene>
    <name evidence="3" type="ORF">AGABI1DRAFT_129788</name>
</gene>
<dbReference type="GeneID" id="18827089"/>
<feature type="compositionally biased region" description="Polar residues" evidence="1">
    <location>
        <begin position="1"/>
        <end position="11"/>
    </location>
</feature>
<name>K5X4Y7_AGABU</name>
<sequence length="248" mass="28263">MFISPNHLSSRSVEKYKCHTPAASEHPSRPSSESTKEEMKGKISEAPSTHKDAKAQALLRGQCVVTGTLHLDAPEDVILASGDETPMGSVECAHIIPEAIFFNVETKEDANKKACHLDYSAFILALLKQFHYDISAFNGENVHSLSNVMTMQKDIHDAFYRLALYFEATNVKNRYQVKYLGRRPLPLRIYEYITFSTEDPETLRPDCLPFMLPAARLLTFLVRPNIYIVFIMMQKRQTYWLVTALLML</sequence>
<feature type="compositionally biased region" description="Basic and acidic residues" evidence="1">
    <location>
        <begin position="34"/>
        <end position="51"/>
    </location>
</feature>
<evidence type="ECO:0000259" key="2">
    <source>
        <dbReference type="Pfam" id="PF13391"/>
    </source>
</evidence>
<dbReference type="Pfam" id="PF13391">
    <property type="entry name" value="HNH_2"/>
    <property type="match status" value="1"/>
</dbReference>
<accession>K5X4Y7</accession>
<evidence type="ECO:0000256" key="1">
    <source>
        <dbReference type="SAM" id="MobiDB-lite"/>
    </source>
</evidence>
<dbReference type="OrthoDB" id="2104739at2759"/>
<dbReference type="AlphaFoldDB" id="K5X4Y7"/>
<dbReference type="Proteomes" id="UP000008493">
    <property type="component" value="Unassembled WGS sequence"/>
</dbReference>
<reference evidence="4" key="1">
    <citation type="journal article" date="2012" name="Proc. Natl. Acad. Sci. U.S.A.">
        <title>Genome sequence of the button mushroom Agaricus bisporus reveals mechanisms governing adaptation to a humic-rich ecological niche.</title>
        <authorList>
            <person name="Morin E."/>
            <person name="Kohler A."/>
            <person name="Baker A.R."/>
            <person name="Foulongne-Oriol M."/>
            <person name="Lombard V."/>
            <person name="Nagy L.G."/>
            <person name="Ohm R.A."/>
            <person name="Patyshakuliyeva A."/>
            <person name="Brun A."/>
            <person name="Aerts A.L."/>
            <person name="Bailey A.M."/>
            <person name="Billette C."/>
            <person name="Coutinho P.M."/>
            <person name="Deakin G."/>
            <person name="Doddapaneni H."/>
            <person name="Floudas D."/>
            <person name="Grimwood J."/>
            <person name="Hilden K."/>
            <person name="Kuees U."/>
            <person name="LaButti K.M."/>
            <person name="Lapidus A."/>
            <person name="Lindquist E.A."/>
            <person name="Lucas S.M."/>
            <person name="Murat C."/>
            <person name="Riley R.W."/>
            <person name="Salamov A.A."/>
            <person name="Schmutz J."/>
            <person name="Subramanian V."/>
            <person name="Woesten H.A.B."/>
            <person name="Xu J."/>
            <person name="Eastwood D.C."/>
            <person name="Foster G.D."/>
            <person name="Sonnenberg A.S."/>
            <person name="Cullen D."/>
            <person name="de Vries R.P."/>
            <person name="Lundell T."/>
            <person name="Hibbett D.S."/>
            <person name="Henrissat B."/>
            <person name="Burton K.S."/>
            <person name="Kerrigan R.W."/>
            <person name="Challen M.P."/>
            <person name="Grigoriev I.V."/>
            <person name="Martin F."/>
        </authorList>
    </citation>
    <scope>NUCLEOTIDE SEQUENCE [LARGE SCALE GENOMIC DNA]</scope>
    <source>
        <strain evidence="4">JB137-S8 / ATCC MYA-4627 / FGSC 10392</strain>
    </source>
</reference>
<organism evidence="3 4">
    <name type="scientific">Agaricus bisporus var. burnettii (strain JB137-S8 / ATCC MYA-4627 / FGSC 10392)</name>
    <name type="common">White button mushroom</name>
    <dbReference type="NCBI Taxonomy" id="597362"/>
    <lineage>
        <taxon>Eukaryota</taxon>
        <taxon>Fungi</taxon>
        <taxon>Dikarya</taxon>
        <taxon>Basidiomycota</taxon>
        <taxon>Agaricomycotina</taxon>
        <taxon>Agaricomycetes</taxon>
        <taxon>Agaricomycetidae</taxon>
        <taxon>Agaricales</taxon>
        <taxon>Agaricineae</taxon>
        <taxon>Agaricaceae</taxon>
        <taxon>Agaricus</taxon>
    </lineage>
</organism>
<protein>
    <recommendedName>
        <fullName evidence="2">HNH nuclease domain-containing protein</fullName>
    </recommendedName>
</protein>
<dbReference type="HOGENOM" id="CLU_1119894_0_0_1"/>
<dbReference type="InterPro" id="IPR003615">
    <property type="entry name" value="HNH_nuc"/>
</dbReference>
<dbReference type="RefSeq" id="XP_007331373.1">
    <property type="nucleotide sequence ID" value="XM_007331311.1"/>
</dbReference>
<keyword evidence="4" id="KW-1185">Reference proteome</keyword>
<dbReference type="EMBL" id="JH971393">
    <property type="protein sequence ID" value="EKM78007.1"/>
    <property type="molecule type" value="Genomic_DNA"/>
</dbReference>
<feature type="region of interest" description="Disordered" evidence="1">
    <location>
        <begin position="1"/>
        <end position="51"/>
    </location>
</feature>
<dbReference type="eggNOG" id="ENOG502SCMH">
    <property type="taxonomic scope" value="Eukaryota"/>
</dbReference>
<evidence type="ECO:0000313" key="3">
    <source>
        <dbReference type="EMBL" id="EKM78007.1"/>
    </source>
</evidence>
<proteinExistence type="predicted"/>
<evidence type="ECO:0000313" key="4">
    <source>
        <dbReference type="Proteomes" id="UP000008493"/>
    </source>
</evidence>